<evidence type="ECO:0000313" key="1">
    <source>
        <dbReference type="EMBL" id="KAH0214058.1"/>
    </source>
</evidence>
<name>A0A9P8G9R0_AURME</name>
<dbReference type="Gene3D" id="3.80.10.10">
    <property type="entry name" value="Ribonuclease Inhibitor"/>
    <property type="match status" value="1"/>
</dbReference>
<sequence>MSAAQQVLSLPEVLSLILEYLEFDRAALYSAHLVNTTWARYTQEILWRNAPLSSLAAIEPPRQQEIANLIRNSFAWNGRYPAELDHLSFPSLERCLFEVAQLFEVPDFHHFLPPSSKSSQYLDMWLNGVETAVDRRHRRLQGLWEDKLDHRLVSRRPLRQQDYSPLISGPKLRSLISGRMPGEKTAGQVLARLASHKIYEELFVWGMDIDLEAVTFMLSALVERSIFPKLKHFGAYMWVDAARALFPYLPASLTSLFLGVGTLTEPWFHLVTQFRCLESLTIVGRDELLRMFPIYYLGRLGCLRNLAIALLPVSEPEEYIWFRAQATPFTDNDFEAMTSGLPLLQTFELKLPCELSLPALTSLATNCPLLEQCTLSTSISFTEWEEAGHPEFPNLSVLLLTRTVHEDTWSGTRSMNRRSGLARQTASAFSMEDEPKPAKVGIIVRHCPNLSRLRLYSQDYGMFELGQLRAWEGRRRWWGNVLSSAF</sequence>
<gene>
    <name evidence="1" type="ORF">KCV03_g8594</name>
</gene>
<reference evidence="1" key="1">
    <citation type="journal article" date="2021" name="J Fungi (Basel)">
        <title>Virulence traits and population genomics of the black yeast Aureobasidium melanogenum.</title>
        <authorList>
            <person name="Cernosa A."/>
            <person name="Sun X."/>
            <person name="Gostincar C."/>
            <person name="Fang C."/>
            <person name="Gunde-Cimerman N."/>
            <person name="Song Z."/>
        </authorList>
    </citation>
    <scope>NUCLEOTIDE SEQUENCE</scope>
    <source>
        <strain evidence="1">EXF-8016</strain>
    </source>
</reference>
<feature type="non-terminal residue" evidence="1">
    <location>
        <position position="486"/>
    </location>
</feature>
<reference evidence="1" key="2">
    <citation type="submission" date="2021-08" db="EMBL/GenBank/DDBJ databases">
        <authorList>
            <person name="Gostincar C."/>
            <person name="Sun X."/>
            <person name="Song Z."/>
            <person name="Gunde-Cimerman N."/>
        </authorList>
    </citation>
    <scope>NUCLEOTIDE SEQUENCE</scope>
    <source>
        <strain evidence="1">EXF-8016</strain>
    </source>
</reference>
<organism evidence="1 2">
    <name type="scientific">Aureobasidium melanogenum</name>
    <name type="common">Aureobasidium pullulans var. melanogenum</name>
    <dbReference type="NCBI Taxonomy" id="46634"/>
    <lineage>
        <taxon>Eukaryota</taxon>
        <taxon>Fungi</taxon>
        <taxon>Dikarya</taxon>
        <taxon>Ascomycota</taxon>
        <taxon>Pezizomycotina</taxon>
        <taxon>Dothideomycetes</taxon>
        <taxon>Dothideomycetidae</taxon>
        <taxon>Dothideales</taxon>
        <taxon>Saccotheciaceae</taxon>
        <taxon>Aureobasidium</taxon>
    </lineage>
</organism>
<dbReference type="OrthoDB" id="2305901at2759"/>
<evidence type="ECO:0008006" key="3">
    <source>
        <dbReference type="Google" id="ProtNLM"/>
    </source>
</evidence>
<proteinExistence type="predicted"/>
<dbReference type="InterPro" id="IPR032675">
    <property type="entry name" value="LRR_dom_sf"/>
</dbReference>
<accession>A0A9P8G9R0</accession>
<dbReference type="EMBL" id="JAHFYH010000088">
    <property type="protein sequence ID" value="KAH0214058.1"/>
    <property type="molecule type" value="Genomic_DNA"/>
</dbReference>
<dbReference type="Proteomes" id="UP000767238">
    <property type="component" value="Unassembled WGS sequence"/>
</dbReference>
<comment type="caution">
    <text evidence="1">The sequence shown here is derived from an EMBL/GenBank/DDBJ whole genome shotgun (WGS) entry which is preliminary data.</text>
</comment>
<evidence type="ECO:0000313" key="2">
    <source>
        <dbReference type="Proteomes" id="UP000767238"/>
    </source>
</evidence>
<protein>
    <recommendedName>
        <fullName evidence="3">F-box domain-containing protein</fullName>
    </recommendedName>
</protein>
<dbReference type="AlphaFoldDB" id="A0A9P8G9R0"/>